<evidence type="ECO:0000256" key="1">
    <source>
        <dbReference type="SAM" id="Phobius"/>
    </source>
</evidence>
<evidence type="ECO:0000313" key="2">
    <source>
        <dbReference type="EMBL" id="KAG6743363.1"/>
    </source>
</evidence>
<dbReference type="AlphaFoldDB" id="A0A8X7XYY9"/>
<feature type="transmembrane region" description="Helical" evidence="1">
    <location>
        <begin position="6"/>
        <end position="27"/>
    </location>
</feature>
<keyword evidence="1" id="KW-1133">Transmembrane helix</keyword>
<reference evidence="2" key="1">
    <citation type="journal article" date="2020" name="bioRxiv">
        <title>Hybrid origin of Populus tomentosa Carr. identified through genome sequencing and phylogenomic analysis.</title>
        <authorList>
            <person name="An X."/>
            <person name="Gao K."/>
            <person name="Chen Z."/>
            <person name="Li J."/>
            <person name="Yang X."/>
            <person name="Yang X."/>
            <person name="Zhou J."/>
            <person name="Guo T."/>
            <person name="Zhao T."/>
            <person name="Huang S."/>
            <person name="Miao D."/>
            <person name="Khan W.U."/>
            <person name="Rao P."/>
            <person name="Ye M."/>
            <person name="Lei B."/>
            <person name="Liao W."/>
            <person name="Wang J."/>
            <person name="Ji L."/>
            <person name="Li Y."/>
            <person name="Guo B."/>
            <person name="Mustafa N.S."/>
            <person name="Li S."/>
            <person name="Yun Q."/>
            <person name="Keller S.R."/>
            <person name="Mao J."/>
            <person name="Zhang R."/>
            <person name="Strauss S.H."/>
        </authorList>
    </citation>
    <scope>NUCLEOTIDE SEQUENCE</scope>
    <source>
        <strain evidence="2">GM15</strain>
        <tissue evidence="2">Leaf</tissue>
    </source>
</reference>
<evidence type="ECO:0000313" key="3">
    <source>
        <dbReference type="Proteomes" id="UP000886885"/>
    </source>
</evidence>
<gene>
    <name evidence="2" type="ORF">POTOM_054317</name>
</gene>
<keyword evidence="1" id="KW-0472">Membrane</keyword>
<protein>
    <submittedName>
        <fullName evidence="2">Uncharacterized protein</fullName>
    </submittedName>
</protein>
<comment type="caution">
    <text evidence="2">The sequence shown here is derived from an EMBL/GenBank/DDBJ whole genome shotgun (WGS) entry which is preliminary data.</text>
</comment>
<proteinExistence type="predicted"/>
<organism evidence="2 3">
    <name type="scientific">Populus tomentosa</name>
    <name type="common">Chinese white poplar</name>
    <dbReference type="NCBI Taxonomy" id="118781"/>
    <lineage>
        <taxon>Eukaryota</taxon>
        <taxon>Viridiplantae</taxon>
        <taxon>Streptophyta</taxon>
        <taxon>Embryophyta</taxon>
        <taxon>Tracheophyta</taxon>
        <taxon>Spermatophyta</taxon>
        <taxon>Magnoliopsida</taxon>
        <taxon>eudicotyledons</taxon>
        <taxon>Gunneridae</taxon>
        <taxon>Pentapetalae</taxon>
        <taxon>rosids</taxon>
        <taxon>fabids</taxon>
        <taxon>Malpighiales</taxon>
        <taxon>Salicaceae</taxon>
        <taxon>Saliceae</taxon>
        <taxon>Populus</taxon>
    </lineage>
</organism>
<dbReference type="EMBL" id="JAAWWB010000033">
    <property type="protein sequence ID" value="KAG6743363.1"/>
    <property type="molecule type" value="Genomic_DNA"/>
</dbReference>
<keyword evidence="1" id="KW-0812">Transmembrane</keyword>
<name>A0A8X7XYY9_POPTO</name>
<dbReference type="Proteomes" id="UP000886885">
    <property type="component" value="Chromosome 17A"/>
</dbReference>
<keyword evidence="3" id="KW-1185">Reference proteome</keyword>
<accession>A0A8X7XYY9</accession>
<sequence length="92" mass="10726">MVMPILQTSMLVWATILSVFNLLASILQKLSPHTSRFGEELRYFVLWKMDYTAMISHNTEIEMNFERSNEKAVIPELLFHSSTTIRIFLSLC</sequence>